<sequence length="137" mass="15347">MKINTFILSFMLLSTTASASTLIEITKISGKSKEQVASILGKAIECSKNKYGMKCSYHMAETEIVYINGKADWITVEGIDDIPFNKTALKSLGITVTRPIHKNAYSLRWSNINGIKEVSIFKGEKYSDYAYIKVYTD</sequence>
<accession>A0ABV4MBD3</accession>
<dbReference type="RefSeq" id="WP_371731104.1">
    <property type="nucleotide sequence ID" value="NZ_JBGOOT010000026.1"/>
</dbReference>
<dbReference type="Proteomes" id="UP001569153">
    <property type="component" value="Unassembled WGS sequence"/>
</dbReference>
<organism evidence="2 3">
    <name type="scientific">Vibrio cortegadensis</name>
    <dbReference type="NCBI Taxonomy" id="1328770"/>
    <lineage>
        <taxon>Bacteria</taxon>
        <taxon>Pseudomonadati</taxon>
        <taxon>Pseudomonadota</taxon>
        <taxon>Gammaproteobacteria</taxon>
        <taxon>Vibrionales</taxon>
        <taxon>Vibrionaceae</taxon>
        <taxon>Vibrio</taxon>
    </lineage>
</organism>
<dbReference type="EMBL" id="JBGOOT010000026">
    <property type="protein sequence ID" value="MEZ8196848.1"/>
    <property type="molecule type" value="Genomic_DNA"/>
</dbReference>
<reference evidence="2 3" key="1">
    <citation type="submission" date="2024-06" db="EMBL/GenBank/DDBJ databases">
        <authorList>
            <person name="Steensen K."/>
            <person name="Seneca J."/>
            <person name="Bartlau N."/>
            <person name="Yu A.X."/>
            <person name="Polz M.F."/>
        </authorList>
    </citation>
    <scope>NUCLEOTIDE SEQUENCE [LARGE SCALE GENOMIC DNA]</scope>
    <source>
        <strain evidence="2 3">FF146</strain>
    </source>
</reference>
<protein>
    <submittedName>
        <fullName evidence="2">Uncharacterized protein</fullName>
    </submittedName>
</protein>
<keyword evidence="3" id="KW-1185">Reference proteome</keyword>
<feature type="chain" id="PRO_5046240048" evidence="1">
    <location>
        <begin position="20"/>
        <end position="137"/>
    </location>
</feature>
<evidence type="ECO:0000313" key="2">
    <source>
        <dbReference type="EMBL" id="MEZ8196848.1"/>
    </source>
</evidence>
<evidence type="ECO:0000313" key="3">
    <source>
        <dbReference type="Proteomes" id="UP001569153"/>
    </source>
</evidence>
<evidence type="ECO:0000256" key="1">
    <source>
        <dbReference type="SAM" id="SignalP"/>
    </source>
</evidence>
<proteinExistence type="predicted"/>
<feature type="signal peptide" evidence="1">
    <location>
        <begin position="1"/>
        <end position="19"/>
    </location>
</feature>
<gene>
    <name evidence="2" type="ORF">ACED38_18440</name>
</gene>
<keyword evidence="1" id="KW-0732">Signal</keyword>
<name>A0ABV4MBD3_9VIBR</name>
<comment type="caution">
    <text evidence="2">The sequence shown here is derived from an EMBL/GenBank/DDBJ whole genome shotgun (WGS) entry which is preliminary data.</text>
</comment>